<feature type="compositionally biased region" description="Low complexity" evidence="1">
    <location>
        <begin position="284"/>
        <end position="294"/>
    </location>
</feature>
<dbReference type="Pfam" id="PF06213">
    <property type="entry name" value="CobT"/>
    <property type="match status" value="1"/>
</dbReference>
<accession>A0A095SAP8</accession>
<feature type="compositionally biased region" description="Low complexity" evidence="1">
    <location>
        <begin position="236"/>
        <end position="248"/>
    </location>
</feature>
<organism evidence="3 4">
    <name type="scientific">Alcanivorax nanhaiticus</name>
    <dbReference type="NCBI Taxonomy" id="1177154"/>
    <lineage>
        <taxon>Bacteria</taxon>
        <taxon>Pseudomonadati</taxon>
        <taxon>Pseudomonadota</taxon>
        <taxon>Gammaproteobacteria</taxon>
        <taxon>Oceanospirillales</taxon>
        <taxon>Alcanivoracaceae</taxon>
        <taxon>Alcanivorax</taxon>
    </lineage>
</organism>
<dbReference type="Proteomes" id="UP000029444">
    <property type="component" value="Unassembled WGS sequence"/>
</dbReference>
<gene>
    <name evidence="3" type="ORF">Y5S_03699</name>
</gene>
<dbReference type="PATRIC" id="fig|1177154.3.peg.3703"/>
<dbReference type="SMART" id="SM00327">
    <property type="entry name" value="VWA"/>
    <property type="match status" value="1"/>
</dbReference>
<dbReference type="InterPro" id="IPR036465">
    <property type="entry name" value="vWFA_dom_sf"/>
</dbReference>
<dbReference type="InterPro" id="IPR002035">
    <property type="entry name" value="VWF_A"/>
</dbReference>
<dbReference type="EMBL" id="ARXV01000024">
    <property type="protein sequence ID" value="KGD61691.1"/>
    <property type="molecule type" value="Genomic_DNA"/>
</dbReference>
<dbReference type="STRING" id="1177154.Y5S_03699"/>
<protein>
    <recommendedName>
        <fullName evidence="2">VWFA domain-containing protein</fullName>
    </recommendedName>
</protein>
<proteinExistence type="predicted"/>
<dbReference type="eggNOG" id="COG4548">
    <property type="taxonomic scope" value="Bacteria"/>
</dbReference>
<feature type="region of interest" description="Disordered" evidence="1">
    <location>
        <begin position="203"/>
        <end position="330"/>
    </location>
</feature>
<dbReference type="PROSITE" id="PS50234">
    <property type="entry name" value="VWFA"/>
    <property type="match status" value="1"/>
</dbReference>
<evidence type="ECO:0000313" key="4">
    <source>
        <dbReference type="Proteomes" id="UP000029444"/>
    </source>
</evidence>
<feature type="domain" description="VWFA" evidence="2">
    <location>
        <begin position="453"/>
        <end position="594"/>
    </location>
</feature>
<sequence>MSKRKTIYSALPIVAAAYGEKFGVKVAIGGDTAYTDGQTIVVPNIPDSYPHMDAVWGYLAHEAAHVRLTDFSVVRRPGLHADLSNILEDCRIERGMIEIYPGTAQTLNEVARYMAQAGHYQHVTKDDHPASILEAFCLYWLRSQAVGQSVLQPYLDSAKVALEQAFPRGVVVRLNALLRKAVGAKSTAEAVALTEEIMKMLEEEKQKEEQQQQQQQQSDQGQSQQQQQSPNGSAGGNDDSQGQKNQDNQKGDQGGQQKNADQSQDDQKGDTGKNGEPGKDDQKGQSSKGQSDQQGADKGSSQSPNGDSDGQKSDSSQGQSGNGAGSDEKKNAAEVIRQVLNAQGDDLLGDAHESLRAELEKTADQGGDPHYQTVRSAVASPKHPQGRQLVDSVKSTTSKIRSQLYGLVQASQRSGSRNKRSGKRLDTRSLYRVVAGDTRVFRTPTERQRPNTAVHILVDMSGSMGNKVSQAQGAKTRYEVARESALALALALEPIPGVNPAVTFFMGNRSQPVFSVVKHGENVLNQSGRFMLGPRGSTPMAEAVWYAAYELSKTREERKMMIVVTDGEPSRVAPCKAVIDLCDRSDIDMVGIGIETSAVSALFPTNIVIDDAADLQRTLFKLMERSLTATAA</sequence>
<dbReference type="GO" id="GO:0009236">
    <property type="term" value="P:cobalamin biosynthetic process"/>
    <property type="evidence" value="ECO:0007669"/>
    <property type="project" value="InterPro"/>
</dbReference>
<dbReference type="PANTHER" id="PTHR41248:SF1">
    <property type="entry name" value="NORD PROTEIN"/>
    <property type="match status" value="1"/>
</dbReference>
<dbReference type="InterPro" id="IPR006538">
    <property type="entry name" value="CobT"/>
</dbReference>
<dbReference type="RefSeq" id="WP_035235274.1">
    <property type="nucleotide sequence ID" value="NZ_ARXV01000024.1"/>
</dbReference>
<evidence type="ECO:0000313" key="3">
    <source>
        <dbReference type="EMBL" id="KGD61691.1"/>
    </source>
</evidence>
<keyword evidence="4" id="KW-1185">Reference proteome</keyword>
<reference evidence="3 4" key="1">
    <citation type="submission" date="2012-09" db="EMBL/GenBank/DDBJ databases">
        <title>Genome Sequence of alkane-degrading Bacterium Alcanivorax sp. 19-m-6.</title>
        <authorList>
            <person name="Lai Q."/>
            <person name="Shao Z."/>
        </authorList>
    </citation>
    <scope>NUCLEOTIDE SEQUENCE [LARGE SCALE GENOMIC DNA]</scope>
    <source>
        <strain evidence="3 4">19-m-6</strain>
    </source>
</reference>
<dbReference type="PANTHER" id="PTHR41248">
    <property type="entry name" value="NORD PROTEIN"/>
    <property type="match status" value="1"/>
</dbReference>
<evidence type="ECO:0000256" key="1">
    <source>
        <dbReference type="SAM" id="MobiDB-lite"/>
    </source>
</evidence>
<dbReference type="AlphaFoldDB" id="A0A095SAP8"/>
<evidence type="ECO:0000259" key="2">
    <source>
        <dbReference type="PROSITE" id="PS50234"/>
    </source>
</evidence>
<feature type="compositionally biased region" description="Low complexity" evidence="1">
    <location>
        <begin position="211"/>
        <end position="229"/>
    </location>
</feature>
<feature type="compositionally biased region" description="Basic and acidic residues" evidence="1">
    <location>
        <begin position="265"/>
        <end position="283"/>
    </location>
</feature>
<dbReference type="OrthoDB" id="6064888at2"/>
<name>A0A095SAP8_9GAMM</name>
<comment type="caution">
    <text evidence="3">The sequence shown here is derived from an EMBL/GenBank/DDBJ whole genome shotgun (WGS) entry which is preliminary data.</text>
</comment>
<dbReference type="SUPFAM" id="SSF53300">
    <property type="entry name" value="vWA-like"/>
    <property type="match status" value="1"/>
</dbReference>
<dbReference type="InterPro" id="IPR051928">
    <property type="entry name" value="NorD/CobT"/>
</dbReference>
<dbReference type="Gene3D" id="3.40.50.410">
    <property type="entry name" value="von Willebrand factor, type A domain"/>
    <property type="match status" value="1"/>
</dbReference>